<feature type="region of interest" description="Disordered" evidence="1">
    <location>
        <begin position="142"/>
        <end position="161"/>
    </location>
</feature>
<evidence type="ECO:0000313" key="2">
    <source>
        <dbReference type="EMBL" id="EGH24059.1"/>
    </source>
</evidence>
<evidence type="ECO:0000256" key="1">
    <source>
        <dbReference type="SAM" id="MobiDB-lite"/>
    </source>
</evidence>
<gene>
    <name evidence="2" type="ORF">PSYMO_22358</name>
</gene>
<reference evidence="2 3" key="1">
    <citation type="journal article" date="2011" name="PLoS Pathog.">
        <title>Dynamic evolution of pathogenicity revealed by sequencing and comparative genomics of 19 Pseudomonas syringae isolates.</title>
        <authorList>
            <person name="Baltrus D.A."/>
            <person name="Nishimura M.T."/>
            <person name="Romanchuk A."/>
            <person name="Chang J.H."/>
            <person name="Mukhtar M.S."/>
            <person name="Cherkis K."/>
            <person name="Roach J."/>
            <person name="Grant S.R."/>
            <person name="Jones C.D."/>
            <person name="Dangl J.L."/>
        </authorList>
    </citation>
    <scope>NUCLEOTIDE SEQUENCE [LARGE SCALE GENOMIC DNA]</scope>
    <source>
        <strain evidence="2 3">301020</strain>
    </source>
</reference>
<dbReference type="Proteomes" id="UP000003465">
    <property type="component" value="Unassembled WGS sequence"/>
</dbReference>
<name>A0A656GER5_PSEA0</name>
<sequence>MQGADIFLHKLARRAIAAPLRNPTAGLGWSIAFITSGFAQKTDAEPVGGRGISAFSVKVFLRRIFLIDPDVAGTRAEIDLPSQSIPFWGGKKKKRLSRAVFYASSVSSKLAKIEQSVLMQIVVIPMKRKKVALERIERDRNQPIQGNVVMPHTHSEHSDSP</sequence>
<accession>A0A656GER5</accession>
<proteinExistence type="predicted"/>
<evidence type="ECO:0000313" key="3">
    <source>
        <dbReference type="Proteomes" id="UP000003465"/>
    </source>
</evidence>
<dbReference type="EMBL" id="AEAG01000860">
    <property type="protein sequence ID" value="EGH24059.1"/>
    <property type="molecule type" value="Genomic_DNA"/>
</dbReference>
<comment type="caution">
    <text evidence="2">The sequence shown here is derived from an EMBL/GenBank/DDBJ whole genome shotgun (WGS) entry which is preliminary data.</text>
</comment>
<dbReference type="AlphaFoldDB" id="A0A656GER5"/>
<organism evidence="2 3">
    <name type="scientific">Pseudomonas amygdali pv. mori str. 301020</name>
    <dbReference type="NCBI Taxonomy" id="629261"/>
    <lineage>
        <taxon>Bacteria</taxon>
        <taxon>Pseudomonadati</taxon>
        <taxon>Pseudomonadota</taxon>
        <taxon>Gammaproteobacteria</taxon>
        <taxon>Pseudomonadales</taxon>
        <taxon>Pseudomonadaceae</taxon>
        <taxon>Pseudomonas</taxon>
        <taxon>Pseudomonas amygdali</taxon>
    </lineage>
</organism>
<protein>
    <submittedName>
        <fullName evidence="2">Uncharacterized protein</fullName>
    </submittedName>
</protein>